<dbReference type="Gene3D" id="3.90.1150.10">
    <property type="entry name" value="Aspartate Aminotransferase, domain 1"/>
    <property type="match status" value="1"/>
</dbReference>
<dbReference type="PROSITE" id="PS00595">
    <property type="entry name" value="AA_TRANSFER_CLASS_5"/>
    <property type="match status" value="1"/>
</dbReference>
<dbReference type="InterPro" id="IPR000192">
    <property type="entry name" value="Aminotrans_V_dom"/>
</dbReference>
<evidence type="ECO:0000313" key="11">
    <source>
        <dbReference type="EMBL" id="CAF2248668.1"/>
    </source>
</evidence>
<dbReference type="InterPro" id="IPR015422">
    <property type="entry name" value="PyrdxlP-dep_Trfase_small"/>
</dbReference>
<gene>
    <name evidence="12" type="ORF">UXM345_LOCUS3998</name>
    <name evidence="11" type="ORF">XDN619_LOCUS35201</name>
</gene>
<dbReference type="PANTHER" id="PTHR11601">
    <property type="entry name" value="CYSTEINE DESULFURYLASE FAMILY MEMBER"/>
    <property type="match status" value="1"/>
</dbReference>
<keyword evidence="4" id="KW-0808">Transferase</keyword>
<dbReference type="SUPFAM" id="SSF53383">
    <property type="entry name" value="PLP-dependent transferases"/>
    <property type="match status" value="1"/>
</dbReference>
<dbReference type="PANTHER" id="PTHR11601:SF34">
    <property type="entry name" value="CYSTEINE DESULFURASE"/>
    <property type="match status" value="1"/>
</dbReference>
<accession>A0A817AJ84</accession>
<comment type="caution">
    <text evidence="11">The sequence shown here is derived from an EMBL/GenBank/DDBJ whole genome shotgun (WGS) entry which is preliminary data.</text>
</comment>
<dbReference type="Proteomes" id="UP000663842">
    <property type="component" value="Unassembled WGS sequence"/>
</dbReference>
<sequence length="369" mass="39925">MIYLDHNSTTNLLEDSKNAMIAALGKPLNASAIHGFGREGKKIIEKARKQIASLVGIISHFRDYNITFTSSGTEANNLILSNFKDGEIFVSAIEHASILNHSVFESNIQVIKVNTSGILSQEDLKDKISKSRSNRKLVSVIFANNETGVIQDIKEIAKIAHEYGALIHSDCVQAVGKISVDLLNLDIDFATISAHKIGGPIGSGALISKAKIQLVPQIIGGGQEKGLRSGTENIAAIAGFGVAAELVGKEQISRYEYLKELRDYLEKEIVKAFPNIKIVNLESPRLPNTSLIINVGKKAETQIIAFDLKDIAISSGAACSSGKIGSSKTLAAMKFNEEEKDSAIRVSLGSMTTKQNVDKFLEIYREING</sequence>
<proteinExistence type="inferred from homology"/>
<evidence type="ECO:0000256" key="9">
    <source>
        <dbReference type="RuleBase" id="RU004504"/>
    </source>
</evidence>
<evidence type="ECO:0000256" key="2">
    <source>
        <dbReference type="ARBA" id="ARBA00006490"/>
    </source>
</evidence>
<dbReference type="EC" id="2.8.1.7" evidence="3"/>
<dbReference type="GO" id="GO:0046872">
    <property type="term" value="F:metal ion binding"/>
    <property type="evidence" value="ECO:0007669"/>
    <property type="project" value="UniProtKB-KW"/>
</dbReference>
<comment type="cofactor">
    <cofactor evidence="1 9">
        <name>pyridoxal 5'-phosphate</name>
        <dbReference type="ChEBI" id="CHEBI:597326"/>
    </cofactor>
</comment>
<evidence type="ECO:0000256" key="5">
    <source>
        <dbReference type="ARBA" id="ARBA00022723"/>
    </source>
</evidence>
<feature type="domain" description="Aminotransferase class V" evidence="10">
    <location>
        <begin position="2"/>
        <end position="360"/>
    </location>
</feature>
<keyword evidence="6" id="KW-0663">Pyridoxal phosphate</keyword>
<dbReference type="EMBL" id="CAJNRG010018148">
    <property type="protein sequence ID" value="CAF2248668.1"/>
    <property type="molecule type" value="Genomic_DNA"/>
</dbReference>
<dbReference type="InterPro" id="IPR016454">
    <property type="entry name" value="Cysteine_dSase"/>
</dbReference>
<reference evidence="11" key="1">
    <citation type="submission" date="2021-02" db="EMBL/GenBank/DDBJ databases">
        <authorList>
            <person name="Nowell W R."/>
        </authorList>
    </citation>
    <scope>NUCLEOTIDE SEQUENCE</scope>
</reference>
<dbReference type="EMBL" id="CAJOBF010000268">
    <property type="protein sequence ID" value="CAF3786999.1"/>
    <property type="molecule type" value="Genomic_DNA"/>
</dbReference>
<evidence type="ECO:0000256" key="6">
    <source>
        <dbReference type="ARBA" id="ARBA00022898"/>
    </source>
</evidence>
<evidence type="ECO:0000256" key="8">
    <source>
        <dbReference type="ARBA" id="ARBA00023014"/>
    </source>
</evidence>
<dbReference type="Pfam" id="PF00266">
    <property type="entry name" value="Aminotran_5"/>
    <property type="match status" value="1"/>
</dbReference>
<evidence type="ECO:0000256" key="1">
    <source>
        <dbReference type="ARBA" id="ARBA00001933"/>
    </source>
</evidence>
<evidence type="ECO:0000313" key="13">
    <source>
        <dbReference type="Proteomes" id="UP000663887"/>
    </source>
</evidence>
<keyword evidence="8" id="KW-0411">Iron-sulfur</keyword>
<name>A0A817AJ84_9BILA</name>
<evidence type="ECO:0000256" key="4">
    <source>
        <dbReference type="ARBA" id="ARBA00022679"/>
    </source>
</evidence>
<evidence type="ECO:0000259" key="10">
    <source>
        <dbReference type="Pfam" id="PF00266"/>
    </source>
</evidence>
<keyword evidence="7" id="KW-0408">Iron</keyword>
<evidence type="ECO:0000313" key="12">
    <source>
        <dbReference type="EMBL" id="CAF3786999.1"/>
    </source>
</evidence>
<dbReference type="PIRSF" id="PIRSF005572">
    <property type="entry name" value="NifS"/>
    <property type="match status" value="1"/>
</dbReference>
<keyword evidence="5" id="KW-0479">Metal-binding</keyword>
<dbReference type="GO" id="GO:0051536">
    <property type="term" value="F:iron-sulfur cluster binding"/>
    <property type="evidence" value="ECO:0007669"/>
    <property type="project" value="UniProtKB-KW"/>
</dbReference>
<protein>
    <recommendedName>
        <fullName evidence="3">cysteine desulfurase</fullName>
        <ecNumber evidence="3">2.8.1.7</ecNumber>
    </recommendedName>
</protein>
<dbReference type="Proteomes" id="UP000663887">
    <property type="component" value="Unassembled WGS sequence"/>
</dbReference>
<comment type="similarity">
    <text evidence="2">Belongs to the class-V pyridoxal-phosphate-dependent aminotransferase family. NifS/IscS subfamily.</text>
</comment>
<organism evidence="11 13">
    <name type="scientific">Rotaria magnacalcarata</name>
    <dbReference type="NCBI Taxonomy" id="392030"/>
    <lineage>
        <taxon>Eukaryota</taxon>
        <taxon>Metazoa</taxon>
        <taxon>Spiralia</taxon>
        <taxon>Gnathifera</taxon>
        <taxon>Rotifera</taxon>
        <taxon>Eurotatoria</taxon>
        <taxon>Bdelloidea</taxon>
        <taxon>Philodinida</taxon>
        <taxon>Philodinidae</taxon>
        <taxon>Rotaria</taxon>
    </lineage>
</organism>
<evidence type="ECO:0000256" key="7">
    <source>
        <dbReference type="ARBA" id="ARBA00023004"/>
    </source>
</evidence>
<dbReference type="InterPro" id="IPR020578">
    <property type="entry name" value="Aminotrans_V_PyrdxlP_BS"/>
</dbReference>
<dbReference type="InterPro" id="IPR015421">
    <property type="entry name" value="PyrdxlP-dep_Trfase_major"/>
</dbReference>
<dbReference type="InterPro" id="IPR015424">
    <property type="entry name" value="PyrdxlP-dep_Trfase"/>
</dbReference>
<dbReference type="GO" id="GO:0031071">
    <property type="term" value="F:cysteine desulfurase activity"/>
    <property type="evidence" value="ECO:0007669"/>
    <property type="project" value="UniProtKB-EC"/>
</dbReference>
<evidence type="ECO:0000256" key="3">
    <source>
        <dbReference type="ARBA" id="ARBA00012239"/>
    </source>
</evidence>
<dbReference type="AlphaFoldDB" id="A0A817AJ84"/>
<dbReference type="Gene3D" id="3.40.640.10">
    <property type="entry name" value="Type I PLP-dependent aspartate aminotransferase-like (Major domain)"/>
    <property type="match status" value="1"/>
</dbReference>